<keyword evidence="2" id="KW-1185">Reference proteome</keyword>
<evidence type="ECO:0000313" key="1">
    <source>
        <dbReference type="EMBL" id="EDR10653.1"/>
    </source>
</evidence>
<name>B0D504_LACBS</name>
<organism evidence="2">
    <name type="scientific">Laccaria bicolor (strain S238N-H82 / ATCC MYA-4686)</name>
    <name type="common">Bicoloured deceiver</name>
    <name type="synonym">Laccaria laccata var. bicolor</name>
    <dbReference type="NCBI Taxonomy" id="486041"/>
    <lineage>
        <taxon>Eukaryota</taxon>
        <taxon>Fungi</taxon>
        <taxon>Dikarya</taxon>
        <taxon>Basidiomycota</taxon>
        <taxon>Agaricomycotina</taxon>
        <taxon>Agaricomycetes</taxon>
        <taxon>Agaricomycetidae</taxon>
        <taxon>Agaricales</taxon>
        <taxon>Agaricineae</taxon>
        <taxon>Hydnangiaceae</taxon>
        <taxon>Laccaria</taxon>
    </lineage>
</organism>
<dbReference type="RefSeq" id="XP_001879103.1">
    <property type="nucleotide sequence ID" value="XM_001879068.1"/>
</dbReference>
<evidence type="ECO:0000313" key="2">
    <source>
        <dbReference type="Proteomes" id="UP000001194"/>
    </source>
</evidence>
<sequence>MFKIKPKYLYKLIASSKRLLPVKITINDLSCDHLTPTLPLSNVDTHFIHLSTAAQVYRTLIKYFDAEDLVFVARLDYAAVEKHINWESPNGSETLQMGADGVYAHLRPTELWGKDVIENLFYFKKDTDKTWEEQVKLIWRPVWLID</sequence>
<gene>
    <name evidence="1" type="ORF">LACBIDRAFT_317363</name>
</gene>
<dbReference type="InterPro" id="IPR009297">
    <property type="entry name" value="DUF952"/>
</dbReference>
<protein>
    <submittedName>
        <fullName evidence="1">Predicted protein</fullName>
    </submittedName>
</protein>
<accession>B0D504</accession>
<dbReference type="KEGG" id="lbc:LACBIDRAFT_317363"/>
<dbReference type="Pfam" id="PF06108">
    <property type="entry name" value="DUF952"/>
    <property type="match status" value="1"/>
</dbReference>
<dbReference type="Gene3D" id="3.20.170.20">
    <property type="entry name" value="Protein of unknown function DUF952"/>
    <property type="match status" value="1"/>
</dbReference>
<dbReference type="OrthoDB" id="3335358at2759"/>
<reference evidence="1 2" key="1">
    <citation type="journal article" date="2008" name="Nature">
        <title>The genome of Laccaria bicolor provides insights into mycorrhizal symbiosis.</title>
        <authorList>
            <person name="Martin F."/>
            <person name="Aerts A."/>
            <person name="Ahren D."/>
            <person name="Brun A."/>
            <person name="Danchin E.G.J."/>
            <person name="Duchaussoy F."/>
            <person name="Gibon J."/>
            <person name="Kohler A."/>
            <person name="Lindquist E."/>
            <person name="Pereda V."/>
            <person name="Salamov A."/>
            <person name="Shapiro H.J."/>
            <person name="Wuyts J."/>
            <person name="Blaudez D."/>
            <person name="Buee M."/>
            <person name="Brokstein P."/>
            <person name="Canbaeck B."/>
            <person name="Cohen D."/>
            <person name="Courty P.E."/>
            <person name="Coutinho P.M."/>
            <person name="Delaruelle C."/>
            <person name="Detter J.C."/>
            <person name="Deveau A."/>
            <person name="DiFazio S."/>
            <person name="Duplessis S."/>
            <person name="Fraissinet-Tachet L."/>
            <person name="Lucic E."/>
            <person name="Frey-Klett P."/>
            <person name="Fourrey C."/>
            <person name="Feussner I."/>
            <person name="Gay G."/>
            <person name="Grimwood J."/>
            <person name="Hoegger P.J."/>
            <person name="Jain P."/>
            <person name="Kilaru S."/>
            <person name="Labbe J."/>
            <person name="Lin Y.C."/>
            <person name="Legue V."/>
            <person name="Le Tacon F."/>
            <person name="Marmeisse R."/>
            <person name="Melayah D."/>
            <person name="Montanini B."/>
            <person name="Muratet M."/>
            <person name="Nehls U."/>
            <person name="Niculita-Hirzel H."/>
            <person name="Oudot-Le Secq M.P."/>
            <person name="Peter M."/>
            <person name="Quesneville H."/>
            <person name="Rajashekar B."/>
            <person name="Reich M."/>
            <person name="Rouhier N."/>
            <person name="Schmutz J."/>
            <person name="Yin T."/>
            <person name="Chalot M."/>
            <person name="Henrissat B."/>
            <person name="Kuees U."/>
            <person name="Lucas S."/>
            <person name="Van de Peer Y."/>
            <person name="Podila G.K."/>
            <person name="Polle A."/>
            <person name="Pukkila P.J."/>
            <person name="Richardson P.M."/>
            <person name="Rouze P."/>
            <person name="Sanders I.R."/>
            <person name="Stajich J.E."/>
            <person name="Tunlid A."/>
            <person name="Tuskan G."/>
            <person name="Grigoriev I.V."/>
        </authorList>
    </citation>
    <scope>NUCLEOTIDE SEQUENCE [LARGE SCALE GENOMIC DNA]</scope>
    <source>
        <strain evidence="2">S238N-H82 / ATCC MYA-4686</strain>
    </source>
</reference>
<proteinExistence type="predicted"/>
<dbReference type="HOGENOM" id="CLU_129452_2_0_1"/>
<dbReference type="EMBL" id="DS547097">
    <property type="protein sequence ID" value="EDR10653.1"/>
    <property type="molecule type" value="Genomic_DNA"/>
</dbReference>
<dbReference type="STRING" id="486041.B0D504"/>
<dbReference type="SUPFAM" id="SSF56399">
    <property type="entry name" value="ADP-ribosylation"/>
    <property type="match status" value="1"/>
</dbReference>
<dbReference type="GeneID" id="6074554"/>
<dbReference type="InParanoid" id="B0D504"/>
<dbReference type="Proteomes" id="UP000001194">
    <property type="component" value="Unassembled WGS sequence"/>
</dbReference>
<dbReference type="AlphaFoldDB" id="B0D504"/>